<dbReference type="EMBL" id="GBXM01022394">
    <property type="protein sequence ID" value="JAH86183.1"/>
    <property type="molecule type" value="Transcribed_RNA"/>
</dbReference>
<organism evidence="1">
    <name type="scientific">Anguilla anguilla</name>
    <name type="common">European freshwater eel</name>
    <name type="synonym">Muraena anguilla</name>
    <dbReference type="NCBI Taxonomy" id="7936"/>
    <lineage>
        <taxon>Eukaryota</taxon>
        <taxon>Metazoa</taxon>
        <taxon>Chordata</taxon>
        <taxon>Craniata</taxon>
        <taxon>Vertebrata</taxon>
        <taxon>Euteleostomi</taxon>
        <taxon>Actinopterygii</taxon>
        <taxon>Neopterygii</taxon>
        <taxon>Teleostei</taxon>
        <taxon>Anguilliformes</taxon>
        <taxon>Anguillidae</taxon>
        <taxon>Anguilla</taxon>
    </lineage>
</organism>
<protein>
    <submittedName>
        <fullName evidence="1">Uncharacterized protein</fullName>
    </submittedName>
</protein>
<sequence>MFIPCANLDRLLHHTLFTQCPKEKVQSMSHSDFIDLS</sequence>
<accession>A0A0E9W9L0</accession>
<reference evidence="1" key="2">
    <citation type="journal article" date="2015" name="Fish Shellfish Immunol.">
        <title>Early steps in the European eel (Anguilla anguilla)-Vibrio vulnificus interaction in the gills: Role of the RtxA13 toxin.</title>
        <authorList>
            <person name="Callol A."/>
            <person name="Pajuelo D."/>
            <person name="Ebbesson L."/>
            <person name="Teles M."/>
            <person name="MacKenzie S."/>
            <person name="Amaro C."/>
        </authorList>
    </citation>
    <scope>NUCLEOTIDE SEQUENCE</scope>
</reference>
<reference evidence="1" key="1">
    <citation type="submission" date="2014-11" db="EMBL/GenBank/DDBJ databases">
        <authorList>
            <person name="Amaro Gonzalez C."/>
        </authorList>
    </citation>
    <scope>NUCLEOTIDE SEQUENCE</scope>
</reference>
<name>A0A0E9W9L0_ANGAN</name>
<proteinExistence type="predicted"/>
<evidence type="ECO:0000313" key="1">
    <source>
        <dbReference type="EMBL" id="JAH86183.1"/>
    </source>
</evidence>
<dbReference type="AlphaFoldDB" id="A0A0E9W9L0"/>